<dbReference type="EMBL" id="BDGG01000015">
    <property type="protein sequence ID" value="GAV07371.1"/>
    <property type="molecule type" value="Genomic_DNA"/>
</dbReference>
<evidence type="ECO:0000313" key="3">
    <source>
        <dbReference type="Proteomes" id="UP000186922"/>
    </source>
</evidence>
<dbReference type="STRING" id="947166.A0A1D1W1S8"/>
<evidence type="ECO:0000313" key="2">
    <source>
        <dbReference type="EMBL" id="GAV07371.1"/>
    </source>
</evidence>
<dbReference type="AlphaFoldDB" id="A0A1D1W1S8"/>
<dbReference type="Proteomes" id="UP000186922">
    <property type="component" value="Unassembled WGS sequence"/>
</dbReference>
<keyword evidence="3" id="KW-1185">Reference proteome</keyword>
<reference evidence="2 3" key="1">
    <citation type="journal article" date="2016" name="Nat. Commun.">
        <title>Extremotolerant tardigrade genome and improved radiotolerance of human cultured cells by tardigrade-unique protein.</title>
        <authorList>
            <person name="Hashimoto T."/>
            <person name="Horikawa D.D."/>
            <person name="Saito Y."/>
            <person name="Kuwahara H."/>
            <person name="Kozuka-Hata H."/>
            <person name="Shin-I T."/>
            <person name="Minakuchi Y."/>
            <person name="Ohishi K."/>
            <person name="Motoyama A."/>
            <person name="Aizu T."/>
            <person name="Enomoto A."/>
            <person name="Kondo K."/>
            <person name="Tanaka S."/>
            <person name="Hara Y."/>
            <person name="Koshikawa S."/>
            <person name="Sagara H."/>
            <person name="Miura T."/>
            <person name="Yokobori S."/>
            <person name="Miyagawa K."/>
            <person name="Suzuki Y."/>
            <person name="Kubo T."/>
            <person name="Oyama M."/>
            <person name="Kohara Y."/>
            <person name="Fujiyama A."/>
            <person name="Arakawa K."/>
            <person name="Katayama T."/>
            <person name="Toyoda A."/>
            <person name="Kunieda T."/>
        </authorList>
    </citation>
    <scope>NUCLEOTIDE SEQUENCE [LARGE SCALE GENOMIC DNA]</scope>
    <source>
        <strain evidence="2 3">YOKOZUNA-1</strain>
    </source>
</reference>
<sequence>MDSNGRRKAPSEAAAKEQDNLETETQFRADVRRQYDPDGNRISKSARGHQSFHDGPRYMQAPKQMQVLPPQHEPIYLSHQPAQQQSKSGLRAQSKVGFLNRLRQSSDTDVAEVFPYAASGDLRQESLISHLQYLRDNQVQISNILNNEIRNLDCRSRLNKAALLSMMAKQSGVRAAKLIGLNDCHSITAHGTSQALLYQCQKVTTDVGAKKTKCGMEPFVLNSLSLDGCPFVPRLHGGLFTTIGDQIMEWKEDAHDWQKAKQTISISHDHLAAMFKMEADSTAMQSLANRHEPSDRSYFDLLGELSAIMENSGSLSLIDTMTHAQRQDSEQTNTVAGQAKLFRTDPSIINYFCDGTVTNVVYPEAMPIMSARLPEALDNFDFSSTTFRQYRGHLDLDPNINYTERYYHLLQYARPAHVLRRSQQLVKAMASNTYLLPCLIIQPRETMVPEWHDLCSEFFEHSTEF</sequence>
<evidence type="ECO:0000256" key="1">
    <source>
        <dbReference type="SAM" id="MobiDB-lite"/>
    </source>
</evidence>
<proteinExistence type="predicted"/>
<gene>
    <name evidence="2" type="primary">RvY_17210-1</name>
    <name evidence="2" type="synonym">RvY_17210.1</name>
    <name evidence="2" type="ORF">RvY_17210</name>
</gene>
<feature type="compositionally biased region" description="Basic and acidic residues" evidence="1">
    <location>
        <begin position="14"/>
        <end position="41"/>
    </location>
</feature>
<comment type="caution">
    <text evidence="2">The sequence shown here is derived from an EMBL/GenBank/DDBJ whole genome shotgun (WGS) entry which is preliminary data.</text>
</comment>
<feature type="region of interest" description="Disordered" evidence="1">
    <location>
        <begin position="1"/>
        <end position="57"/>
    </location>
</feature>
<name>A0A1D1W1S8_RAMVA</name>
<protein>
    <submittedName>
        <fullName evidence="2">Uncharacterized protein</fullName>
    </submittedName>
</protein>
<accession>A0A1D1W1S8</accession>
<organism evidence="2 3">
    <name type="scientific">Ramazzottius varieornatus</name>
    <name type="common">Water bear</name>
    <name type="synonym">Tardigrade</name>
    <dbReference type="NCBI Taxonomy" id="947166"/>
    <lineage>
        <taxon>Eukaryota</taxon>
        <taxon>Metazoa</taxon>
        <taxon>Ecdysozoa</taxon>
        <taxon>Tardigrada</taxon>
        <taxon>Eutardigrada</taxon>
        <taxon>Parachela</taxon>
        <taxon>Hypsibioidea</taxon>
        <taxon>Ramazzottiidae</taxon>
        <taxon>Ramazzottius</taxon>
    </lineage>
</organism>